<dbReference type="GO" id="GO:0042276">
    <property type="term" value="P:error-prone translesion synthesis"/>
    <property type="evidence" value="ECO:0007669"/>
    <property type="project" value="TreeGrafter"/>
</dbReference>
<dbReference type="GO" id="GO:0006281">
    <property type="term" value="P:DNA repair"/>
    <property type="evidence" value="ECO:0007669"/>
    <property type="project" value="UniProtKB-KW"/>
</dbReference>
<dbReference type="Proteomes" id="UP000189674">
    <property type="component" value="Chromosome"/>
</dbReference>
<dbReference type="RefSeq" id="WP_146661001.1">
    <property type="nucleotide sequence ID" value="NZ_CP019791.1"/>
</dbReference>
<keyword evidence="7" id="KW-0808">Transferase</keyword>
<dbReference type="AlphaFoldDB" id="A0A1U9NKE2"/>
<dbReference type="Pfam" id="PF00817">
    <property type="entry name" value="IMS"/>
    <property type="match status" value="1"/>
</dbReference>
<dbReference type="SUPFAM" id="SSF56672">
    <property type="entry name" value="DNA/RNA polymerases"/>
    <property type="match status" value="1"/>
</dbReference>
<dbReference type="Gene3D" id="1.10.150.20">
    <property type="entry name" value="5' to 3' exonuclease, C-terminal subdomain"/>
    <property type="match status" value="1"/>
</dbReference>
<dbReference type="Pfam" id="PF11799">
    <property type="entry name" value="IMS_C"/>
    <property type="match status" value="1"/>
</dbReference>
<evidence type="ECO:0000313" key="7">
    <source>
        <dbReference type="EMBL" id="AQT68208.1"/>
    </source>
</evidence>
<dbReference type="InterPro" id="IPR043502">
    <property type="entry name" value="DNA/RNA_pol_sf"/>
</dbReference>
<dbReference type="OrthoDB" id="9808813at2"/>
<evidence type="ECO:0000256" key="3">
    <source>
        <dbReference type="ARBA" id="ARBA00023199"/>
    </source>
</evidence>
<evidence type="ECO:0000313" key="8">
    <source>
        <dbReference type="Proteomes" id="UP000189674"/>
    </source>
</evidence>
<dbReference type="GO" id="GO:0003684">
    <property type="term" value="F:damaged DNA binding"/>
    <property type="evidence" value="ECO:0007669"/>
    <property type="project" value="InterPro"/>
</dbReference>
<dbReference type="InterPro" id="IPR043128">
    <property type="entry name" value="Rev_trsase/Diguanyl_cyclase"/>
</dbReference>
<comment type="similarity">
    <text evidence="1">Belongs to the DNA polymerase type-Y family.</text>
</comment>
<keyword evidence="2" id="KW-0227">DNA damage</keyword>
<sequence>MSDIFALVDCNNFYASCERVFQPSLKHRPVVVLSNNDGCIVARSNEAKALGIAMGTPYFKAEDIIKKYNVAVFSSNYALYADMSNRVMQTLSRFTSEMEIYSIDEAFLALDGIQGSLDSYGRQIRSTVLQWTGLPVSVGIARTKTLAKIANHLAKKSDKAAGVLDLTQQRYIDHALAKTDVEDVWGVGRRIAAKLRRAGITTARKLAECDIDWVLRTFSIMTVRTVLELRGQKHFGLEEVPEPKKNITVSRSFGKEIETVEQLQQALTQYASRAGEKLRCQNQYAQILTAFAMSNRFDKKNAYYGSASYIFDSATDSSLDLVGAANKLVDEIYRDGVKFKKAGVMLNKLATSKNFQRNLFADREAISRDRRLMQVLDRINERGKQVAFASEGTVKPWQTKFDHRSPCYTTRWDEFVTVV</sequence>
<dbReference type="InterPro" id="IPR001126">
    <property type="entry name" value="UmuC"/>
</dbReference>
<dbReference type="PROSITE" id="PS50173">
    <property type="entry name" value="UMUC"/>
    <property type="match status" value="1"/>
</dbReference>
<keyword evidence="8" id="KW-1185">Reference proteome</keyword>
<keyword evidence="5" id="KW-0742">SOS response</keyword>
<dbReference type="GO" id="GO:0009432">
    <property type="term" value="P:SOS response"/>
    <property type="evidence" value="ECO:0007669"/>
    <property type="project" value="UniProtKB-KW"/>
</dbReference>
<dbReference type="InterPro" id="IPR017961">
    <property type="entry name" value="DNA_pol_Y-fam_little_finger"/>
</dbReference>
<dbReference type="PANTHER" id="PTHR11076:SF34">
    <property type="entry name" value="PROTEIN UMUC"/>
    <property type="match status" value="1"/>
</dbReference>
<keyword evidence="7" id="KW-0548">Nucleotidyltransferase</keyword>
<dbReference type="Gene3D" id="3.30.70.270">
    <property type="match status" value="1"/>
</dbReference>
<keyword evidence="4" id="KW-0234">DNA repair</keyword>
<reference evidence="8" key="1">
    <citation type="submission" date="2017-02" db="EMBL/GenBank/DDBJ databases">
        <title>Comparative genomics and description of representatives of a novel lineage of planctomycetes thriving in anoxic sediments.</title>
        <authorList>
            <person name="Spring S."/>
            <person name="Bunk B."/>
            <person name="Sproer C."/>
        </authorList>
    </citation>
    <scope>NUCLEOTIDE SEQUENCE [LARGE SCALE GENOMIC DNA]</scope>
    <source>
        <strain evidence="8">ST-NAGAB-D1</strain>
    </source>
</reference>
<evidence type="ECO:0000259" key="6">
    <source>
        <dbReference type="PROSITE" id="PS50173"/>
    </source>
</evidence>
<dbReference type="PANTHER" id="PTHR11076">
    <property type="entry name" value="DNA REPAIR POLYMERASE UMUC / TRANSFERASE FAMILY MEMBER"/>
    <property type="match status" value="1"/>
</dbReference>
<evidence type="ECO:0000256" key="1">
    <source>
        <dbReference type="ARBA" id="ARBA00010945"/>
    </source>
</evidence>
<dbReference type="GO" id="GO:0003887">
    <property type="term" value="F:DNA-directed DNA polymerase activity"/>
    <property type="evidence" value="ECO:0007669"/>
    <property type="project" value="UniProtKB-EC"/>
</dbReference>
<dbReference type="KEGG" id="alus:STSP2_01363"/>
<evidence type="ECO:0000256" key="2">
    <source>
        <dbReference type="ARBA" id="ARBA00022763"/>
    </source>
</evidence>
<feature type="domain" description="UmuC" evidence="6">
    <location>
        <begin position="5"/>
        <end position="188"/>
    </location>
</feature>
<dbReference type="EMBL" id="CP019791">
    <property type="protein sequence ID" value="AQT68208.1"/>
    <property type="molecule type" value="Genomic_DNA"/>
</dbReference>
<dbReference type="EC" id="2.7.7.7" evidence="7"/>
<dbReference type="InterPro" id="IPR025188">
    <property type="entry name" value="DUF4113"/>
</dbReference>
<dbReference type="STRING" id="1936003.STSP2_01363"/>
<organism evidence="7 8">
    <name type="scientific">Anaerohalosphaera lusitana</name>
    <dbReference type="NCBI Taxonomy" id="1936003"/>
    <lineage>
        <taxon>Bacteria</taxon>
        <taxon>Pseudomonadati</taxon>
        <taxon>Planctomycetota</taxon>
        <taxon>Phycisphaerae</taxon>
        <taxon>Sedimentisphaerales</taxon>
        <taxon>Anaerohalosphaeraceae</taxon>
        <taxon>Anaerohalosphaera</taxon>
    </lineage>
</organism>
<keyword evidence="3" id="KW-0741">SOS mutagenesis</keyword>
<dbReference type="Pfam" id="PF13438">
    <property type="entry name" value="DUF4113"/>
    <property type="match status" value="1"/>
</dbReference>
<dbReference type="InterPro" id="IPR050116">
    <property type="entry name" value="DNA_polymerase-Y"/>
</dbReference>
<evidence type="ECO:0000256" key="5">
    <source>
        <dbReference type="ARBA" id="ARBA00023236"/>
    </source>
</evidence>
<dbReference type="GO" id="GO:0005829">
    <property type="term" value="C:cytosol"/>
    <property type="evidence" value="ECO:0007669"/>
    <property type="project" value="TreeGrafter"/>
</dbReference>
<evidence type="ECO:0000256" key="4">
    <source>
        <dbReference type="ARBA" id="ARBA00023204"/>
    </source>
</evidence>
<dbReference type="Gene3D" id="3.40.1170.60">
    <property type="match status" value="1"/>
</dbReference>
<accession>A0A1U9NKE2</accession>
<name>A0A1U9NKE2_9BACT</name>
<dbReference type="CDD" id="cd01700">
    <property type="entry name" value="PolY_Pol_V_umuC"/>
    <property type="match status" value="1"/>
</dbReference>
<gene>
    <name evidence="7" type="primary">dinB_1</name>
    <name evidence="7" type="ORF">STSP2_01363</name>
</gene>
<protein>
    <submittedName>
        <fullName evidence="7">DNA polymerase IV</fullName>
        <ecNumber evidence="7">2.7.7.7</ecNumber>
    </submittedName>
</protein>
<dbReference type="NCBIfam" id="NF002955">
    <property type="entry name" value="PRK03609.1"/>
    <property type="match status" value="1"/>
</dbReference>
<proteinExistence type="inferred from homology"/>